<accession>A0ABR2GWK8</accession>
<feature type="domain" description="LIM zinc-binding" evidence="5">
    <location>
        <begin position="80"/>
        <end position="145"/>
    </location>
</feature>
<evidence type="ECO:0000256" key="4">
    <source>
        <dbReference type="PROSITE-ProRule" id="PRU00125"/>
    </source>
</evidence>
<protein>
    <recommendedName>
        <fullName evidence="5">LIM zinc-binding domain-containing protein</fullName>
    </recommendedName>
</protein>
<organism evidence="6 7">
    <name type="scientific">Tritrichomonas musculus</name>
    <dbReference type="NCBI Taxonomy" id="1915356"/>
    <lineage>
        <taxon>Eukaryota</taxon>
        <taxon>Metamonada</taxon>
        <taxon>Parabasalia</taxon>
        <taxon>Tritrichomonadida</taxon>
        <taxon>Tritrichomonadidae</taxon>
        <taxon>Tritrichomonas</taxon>
    </lineage>
</organism>
<evidence type="ECO:0000256" key="2">
    <source>
        <dbReference type="ARBA" id="ARBA00022723"/>
    </source>
</evidence>
<dbReference type="SUPFAM" id="SSF56112">
    <property type="entry name" value="Protein kinase-like (PK-like)"/>
    <property type="match status" value="1"/>
</dbReference>
<dbReference type="Gene3D" id="2.10.110.10">
    <property type="entry name" value="Cysteine Rich Protein"/>
    <property type="match status" value="1"/>
</dbReference>
<dbReference type="Pfam" id="PF00412">
    <property type="entry name" value="LIM"/>
    <property type="match status" value="1"/>
</dbReference>
<sequence>MNFFTNLITPIVDGYCPTIPDTVKQAFKKLIERCWSQNKDDRPSFEELFFTFSYDKNFYLDNINECEVTNYVNRVKEDLIFCTSCGRNIFPRYLVYYSGFPYHRDCVKCQIYNKKYSEGNSNENFICLTQGMFLCREDYNEYLNGKELPQNIENIVRSSLIKNSINDMFNFPVFNNDNISYYKPEVVFIYSDMISN</sequence>
<dbReference type="Proteomes" id="UP001470230">
    <property type="component" value="Unassembled WGS sequence"/>
</dbReference>
<comment type="caution">
    <text evidence="6">The sequence shown here is derived from an EMBL/GenBank/DDBJ whole genome shotgun (WGS) entry which is preliminary data.</text>
</comment>
<gene>
    <name evidence="6" type="ORF">M9Y10_035732</name>
</gene>
<proteinExistence type="inferred from homology"/>
<evidence type="ECO:0000259" key="5">
    <source>
        <dbReference type="PROSITE" id="PS50023"/>
    </source>
</evidence>
<comment type="similarity">
    <text evidence="1">Belongs to the protein kinase superfamily. TKL Ser/Thr protein kinase family.</text>
</comment>
<evidence type="ECO:0000313" key="6">
    <source>
        <dbReference type="EMBL" id="KAK8838309.1"/>
    </source>
</evidence>
<keyword evidence="2 4" id="KW-0479">Metal-binding</keyword>
<keyword evidence="4" id="KW-0440">LIM domain</keyword>
<dbReference type="InterPro" id="IPR011009">
    <property type="entry name" value="Kinase-like_dom_sf"/>
</dbReference>
<keyword evidence="7" id="KW-1185">Reference proteome</keyword>
<evidence type="ECO:0000256" key="3">
    <source>
        <dbReference type="ARBA" id="ARBA00022833"/>
    </source>
</evidence>
<evidence type="ECO:0000256" key="1">
    <source>
        <dbReference type="ARBA" id="ARBA00005843"/>
    </source>
</evidence>
<name>A0ABR2GWK8_9EUKA</name>
<dbReference type="Gene3D" id="1.10.510.10">
    <property type="entry name" value="Transferase(Phosphotransferase) domain 1"/>
    <property type="match status" value="1"/>
</dbReference>
<keyword evidence="3 4" id="KW-0862">Zinc</keyword>
<reference evidence="6 7" key="1">
    <citation type="submission" date="2024-04" db="EMBL/GenBank/DDBJ databases">
        <title>Tritrichomonas musculus Genome.</title>
        <authorList>
            <person name="Alves-Ferreira E."/>
            <person name="Grigg M."/>
            <person name="Lorenzi H."/>
            <person name="Galac M."/>
        </authorList>
    </citation>
    <scope>NUCLEOTIDE SEQUENCE [LARGE SCALE GENOMIC DNA]</scope>
    <source>
        <strain evidence="6 7">EAF2021</strain>
    </source>
</reference>
<dbReference type="EMBL" id="JAPFFF010000056">
    <property type="protein sequence ID" value="KAK8838309.1"/>
    <property type="molecule type" value="Genomic_DNA"/>
</dbReference>
<evidence type="ECO:0000313" key="7">
    <source>
        <dbReference type="Proteomes" id="UP001470230"/>
    </source>
</evidence>
<dbReference type="SMART" id="SM00132">
    <property type="entry name" value="LIM"/>
    <property type="match status" value="1"/>
</dbReference>
<dbReference type="PROSITE" id="PS50023">
    <property type="entry name" value="LIM_DOMAIN_2"/>
    <property type="match status" value="1"/>
</dbReference>
<dbReference type="InterPro" id="IPR001781">
    <property type="entry name" value="Znf_LIM"/>
</dbReference>
<dbReference type="CDD" id="cd08368">
    <property type="entry name" value="LIM"/>
    <property type="match status" value="1"/>
</dbReference>